<organism evidence="1 2">
    <name type="scientific">Amycolatopsis samaneae</name>
    <dbReference type="NCBI Taxonomy" id="664691"/>
    <lineage>
        <taxon>Bacteria</taxon>
        <taxon>Bacillati</taxon>
        <taxon>Actinomycetota</taxon>
        <taxon>Actinomycetes</taxon>
        <taxon>Pseudonocardiales</taxon>
        <taxon>Pseudonocardiaceae</taxon>
        <taxon>Amycolatopsis</taxon>
    </lineage>
</organism>
<protein>
    <submittedName>
        <fullName evidence="1">DUF6348 family protein</fullName>
    </submittedName>
</protein>
<dbReference type="EMBL" id="JBHUKU010000007">
    <property type="protein sequence ID" value="MFD2459869.1"/>
    <property type="molecule type" value="Genomic_DNA"/>
</dbReference>
<dbReference type="Proteomes" id="UP001597419">
    <property type="component" value="Unassembled WGS sequence"/>
</dbReference>
<keyword evidence="2" id="KW-1185">Reference proteome</keyword>
<sequence>MGGVRGYETAVEAGIAAFCAGEEPPGDEQVWERLTAAGVEPWLAERLLVFLPMAYARRLLSDVSFADTVLSPGEEKRLTAEPVFVAALERARQGDRGEIERIAFRGSEFAAITNALNAGSKLADLRLGPPTLAEDLTPAKPGDGGVPSPRAAFAELLREHGVGDETAADATVHVHPAPPGVVLAQVDFTVTHPALARSPLIESVAGHGPTWRDAIGRALNLFAHGSLHPIVDGLLRPGSAADQVSRTRYEHPGGAFDLVLGPRITFFTEQEVPGTQHLLDRLLETLRAEPLTRRTHALRLFTAHHDGQLQTNEVLLDNEPWAAGEALVATFPAPLSERVAVRVFGLLVPTTDE</sequence>
<proteinExistence type="predicted"/>
<dbReference type="Pfam" id="PF19875">
    <property type="entry name" value="DUF6348"/>
    <property type="match status" value="1"/>
</dbReference>
<evidence type="ECO:0000313" key="1">
    <source>
        <dbReference type="EMBL" id="MFD2459869.1"/>
    </source>
</evidence>
<name>A0ABW5GF52_9PSEU</name>
<comment type="caution">
    <text evidence="1">The sequence shown here is derived from an EMBL/GenBank/DDBJ whole genome shotgun (WGS) entry which is preliminary data.</text>
</comment>
<accession>A0ABW5GF52</accession>
<gene>
    <name evidence="1" type="ORF">ACFSYJ_14735</name>
</gene>
<evidence type="ECO:0000313" key="2">
    <source>
        <dbReference type="Proteomes" id="UP001597419"/>
    </source>
</evidence>
<reference evidence="2" key="1">
    <citation type="journal article" date="2019" name="Int. J. Syst. Evol. Microbiol.">
        <title>The Global Catalogue of Microorganisms (GCM) 10K type strain sequencing project: providing services to taxonomists for standard genome sequencing and annotation.</title>
        <authorList>
            <consortium name="The Broad Institute Genomics Platform"/>
            <consortium name="The Broad Institute Genome Sequencing Center for Infectious Disease"/>
            <person name="Wu L."/>
            <person name="Ma J."/>
        </authorList>
    </citation>
    <scope>NUCLEOTIDE SEQUENCE [LARGE SCALE GENOMIC DNA]</scope>
    <source>
        <strain evidence="2">CGMCC 4.7643</strain>
    </source>
</reference>
<dbReference type="InterPro" id="IPR045929">
    <property type="entry name" value="DUF6348"/>
</dbReference>
<dbReference type="RefSeq" id="WP_345402914.1">
    <property type="nucleotide sequence ID" value="NZ_BAABHG010000014.1"/>
</dbReference>